<evidence type="ECO:0000313" key="9">
    <source>
        <dbReference type="EMBL" id="RBI85762.1"/>
    </source>
</evidence>
<evidence type="ECO:0000256" key="3">
    <source>
        <dbReference type="ARBA" id="ARBA00022448"/>
    </source>
</evidence>
<evidence type="ECO:0000256" key="5">
    <source>
        <dbReference type="ARBA" id="ARBA00022692"/>
    </source>
</evidence>
<dbReference type="EMBL" id="QNTQ01000006">
    <property type="protein sequence ID" value="RBI85762.1"/>
    <property type="molecule type" value="Genomic_DNA"/>
</dbReference>
<proteinExistence type="inferred from homology"/>
<comment type="caution">
    <text evidence="9">The sequence shown here is derived from an EMBL/GenBank/DDBJ whole genome shotgun (WGS) entry which is preliminary data.</text>
</comment>
<organism evidence="9 10">
    <name type="scientific">Rhodosalinus halophilus</name>
    <dbReference type="NCBI Taxonomy" id="2259333"/>
    <lineage>
        <taxon>Bacteria</taxon>
        <taxon>Pseudomonadati</taxon>
        <taxon>Pseudomonadota</taxon>
        <taxon>Alphaproteobacteria</taxon>
        <taxon>Rhodobacterales</taxon>
        <taxon>Paracoccaceae</taxon>
        <taxon>Rhodosalinus</taxon>
    </lineage>
</organism>
<accession>A0A365U9P9</accession>
<gene>
    <name evidence="9" type="ORF">DRV85_08530</name>
</gene>
<sequence>MGFPDLLSMVDIALAILVASFAGVVKGMVGFAMPMILISGLGSFLAPELALAGLMLPTLATNAWQGMRDGLRAALASLARFKLFLGVGALCLFASAQLVGVLPAAVLLTVIGVPLVFFAVWQLLGRPLTLSEASRRIEVAMAVLAGSLGGLSGVWGPPVVAYLTALDTPKAEQMRIQGVLYLLGSVALVIAHTGSGVVTRHSMAFSAVLVPAALAGMWLGYRLQDRIDQAAFRRATLVVLLLAGLNLIRRGVLG</sequence>
<evidence type="ECO:0000256" key="2">
    <source>
        <dbReference type="ARBA" id="ARBA00009142"/>
    </source>
</evidence>
<dbReference type="PANTHER" id="PTHR30269">
    <property type="entry name" value="TRANSMEMBRANE PROTEIN YFCA"/>
    <property type="match status" value="1"/>
</dbReference>
<dbReference type="AlphaFoldDB" id="A0A365U9P9"/>
<evidence type="ECO:0000256" key="6">
    <source>
        <dbReference type="ARBA" id="ARBA00022989"/>
    </source>
</evidence>
<evidence type="ECO:0000313" key="10">
    <source>
        <dbReference type="Proteomes" id="UP000253370"/>
    </source>
</evidence>
<keyword evidence="7 8" id="KW-0472">Membrane</keyword>
<feature type="transmembrane region" description="Helical" evidence="8">
    <location>
        <begin position="141"/>
        <end position="166"/>
    </location>
</feature>
<dbReference type="Proteomes" id="UP000253370">
    <property type="component" value="Unassembled WGS sequence"/>
</dbReference>
<feature type="transmembrane region" description="Helical" evidence="8">
    <location>
        <begin position="204"/>
        <end position="223"/>
    </location>
</feature>
<keyword evidence="3" id="KW-0813">Transport</keyword>
<keyword evidence="6 8" id="KW-1133">Transmembrane helix</keyword>
<dbReference type="InterPro" id="IPR052017">
    <property type="entry name" value="TSUP"/>
</dbReference>
<reference evidence="9 10" key="1">
    <citation type="submission" date="2018-07" db="EMBL/GenBank/DDBJ databases">
        <title>Rhodosalinus sp. strain E84T genomic sequence and assembly.</title>
        <authorList>
            <person name="Liu Z.-W."/>
            <person name="Lu D.-C."/>
        </authorList>
    </citation>
    <scope>NUCLEOTIDE SEQUENCE [LARGE SCALE GENOMIC DNA]</scope>
    <source>
        <strain evidence="9 10">E84</strain>
    </source>
</reference>
<feature type="transmembrane region" description="Helical" evidence="8">
    <location>
        <begin position="235"/>
        <end position="252"/>
    </location>
</feature>
<keyword evidence="5 8" id="KW-0812">Transmembrane</keyword>
<keyword evidence="10" id="KW-1185">Reference proteome</keyword>
<feature type="transmembrane region" description="Helical" evidence="8">
    <location>
        <begin position="71"/>
        <end position="94"/>
    </location>
</feature>
<comment type="subcellular location">
    <subcellularLocation>
        <location evidence="1 8">Cell membrane</location>
        <topology evidence="1 8">Multi-pass membrane protein</topology>
    </subcellularLocation>
</comment>
<comment type="similarity">
    <text evidence="2 8">Belongs to the 4-toluene sulfonate uptake permease (TSUP) (TC 2.A.102) family.</text>
</comment>
<dbReference type="PANTHER" id="PTHR30269:SF32">
    <property type="entry name" value="MEMBRANE TRANSPORTER PROTEIN-RELATED"/>
    <property type="match status" value="1"/>
</dbReference>
<evidence type="ECO:0000256" key="4">
    <source>
        <dbReference type="ARBA" id="ARBA00022475"/>
    </source>
</evidence>
<feature type="transmembrane region" description="Helical" evidence="8">
    <location>
        <begin position="6"/>
        <end position="25"/>
    </location>
</feature>
<keyword evidence="4 8" id="KW-1003">Cell membrane</keyword>
<name>A0A365U9P9_9RHOB</name>
<dbReference type="OrthoDB" id="9800873at2"/>
<dbReference type="Pfam" id="PF01925">
    <property type="entry name" value="TauE"/>
    <property type="match status" value="1"/>
</dbReference>
<feature type="transmembrane region" description="Helical" evidence="8">
    <location>
        <begin position="37"/>
        <end position="59"/>
    </location>
</feature>
<feature type="transmembrane region" description="Helical" evidence="8">
    <location>
        <begin position="101"/>
        <end position="121"/>
    </location>
</feature>
<dbReference type="InterPro" id="IPR002781">
    <property type="entry name" value="TM_pro_TauE-like"/>
</dbReference>
<feature type="transmembrane region" description="Helical" evidence="8">
    <location>
        <begin position="178"/>
        <end position="198"/>
    </location>
</feature>
<protein>
    <recommendedName>
        <fullName evidence="8">Probable membrane transporter protein</fullName>
    </recommendedName>
</protein>
<evidence type="ECO:0000256" key="8">
    <source>
        <dbReference type="RuleBase" id="RU363041"/>
    </source>
</evidence>
<evidence type="ECO:0000256" key="1">
    <source>
        <dbReference type="ARBA" id="ARBA00004651"/>
    </source>
</evidence>
<evidence type="ECO:0000256" key="7">
    <source>
        <dbReference type="ARBA" id="ARBA00023136"/>
    </source>
</evidence>
<dbReference type="GO" id="GO:0005886">
    <property type="term" value="C:plasma membrane"/>
    <property type="evidence" value="ECO:0007669"/>
    <property type="project" value="UniProtKB-SubCell"/>
</dbReference>